<keyword evidence="1" id="KW-0812">Transmembrane</keyword>
<dbReference type="Proteomes" id="UP001465755">
    <property type="component" value="Unassembled WGS sequence"/>
</dbReference>
<evidence type="ECO:0000259" key="2">
    <source>
        <dbReference type="PROSITE" id="PS50275"/>
    </source>
</evidence>
<dbReference type="EMBL" id="JALJOQ010000042">
    <property type="protein sequence ID" value="KAK9805735.1"/>
    <property type="molecule type" value="Genomic_DNA"/>
</dbReference>
<feature type="transmembrane region" description="Helical" evidence="1">
    <location>
        <begin position="541"/>
        <end position="564"/>
    </location>
</feature>
<dbReference type="GO" id="GO:0005783">
    <property type="term" value="C:endoplasmic reticulum"/>
    <property type="evidence" value="ECO:0007669"/>
    <property type="project" value="TreeGrafter"/>
</dbReference>
<dbReference type="InterPro" id="IPR002013">
    <property type="entry name" value="SAC_dom"/>
</dbReference>
<proteinExistence type="predicted"/>
<evidence type="ECO:0000313" key="3">
    <source>
        <dbReference type="EMBL" id="KAK9805735.1"/>
    </source>
</evidence>
<sequence>MALAQHPERTSPGTHAFIKLAATRTKPIELVLQAAAGLGLLALAARGYYRSDPAPKPAREPPEVQVAIVRGFPVFKVTGTRIFTNGNKSIRDDNRYLKLLKLGLDPSGAAQGLFFSYNTNLSLSEQRIHEQNADNPTRPAWQQADSRFFWNRHLAKPFTESEGPGVGKFIVPLIMGSLQQLPDLQLPGSRFMTVTLIARRAVQRPGVRHWRRGADPQGAVANQVETEQLVQVRGTEGSLTSSFVQLRGSIPLMWSQVPNIKYKPATQVAPLEDSEHAFDAHVQGLLKSYESVVAINLANQHGSEGLLGKAFIRENTRFAGSTSGLRLVSFDFHKVCGSKHYERMDLLWKEVVQDFDKFAWWEEKEGGAKPRRQCGVLRTNCIDCLDRTNVVQGFFARHQLEAVLRGAGVLGPGGSLPADLPAVEAKFKVMWANHGDDISLQYAGTGALKSGFTRTGKRTYGGLVDDGVKSLTRYCLNNFTDGRKQDALDLVTGTYVVDKSKPSPFKVQASPLLLVTIAVIAVLFALRSLLVLLLGRTGGEGVIGVSAALLQQVVLPLGLAFLIMRAIAANGRRLVNRPQLCPRLAHPWADDAAVDPGGAKKH</sequence>
<evidence type="ECO:0000313" key="4">
    <source>
        <dbReference type="Proteomes" id="UP001465755"/>
    </source>
</evidence>
<name>A0AAW1P773_9CHLO</name>
<dbReference type="Pfam" id="PF02383">
    <property type="entry name" value="Syja_N"/>
    <property type="match status" value="1"/>
</dbReference>
<protein>
    <recommendedName>
        <fullName evidence="2">SAC domain-containing protein</fullName>
    </recommendedName>
</protein>
<dbReference type="AlphaFoldDB" id="A0AAW1P773"/>
<dbReference type="PANTHER" id="PTHR45662">
    <property type="entry name" value="PHOSPHATIDYLINOSITIDE PHOSPHATASE SAC1"/>
    <property type="match status" value="1"/>
</dbReference>
<dbReference type="PROSITE" id="PS50275">
    <property type="entry name" value="SAC"/>
    <property type="match status" value="1"/>
</dbReference>
<gene>
    <name evidence="3" type="ORF">WJX73_003446</name>
</gene>
<evidence type="ECO:0000256" key="1">
    <source>
        <dbReference type="SAM" id="Phobius"/>
    </source>
</evidence>
<dbReference type="PANTHER" id="PTHR45662:SF2">
    <property type="entry name" value="PHOSPHATIDYLINOSITOL-3-PHOSPHATASE SAC1"/>
    <property type="match status" value="1"/>
</dbReference>
<keyword evidence="4" id="KW-1185">Reference proteome</keyword>
<keyword evidence="1" id="KW-1133">Transmembrane helix</keyword>
<dbReference type="GO" id="GO:0043812">
    <property type="term" value="F:phosphatidylinositol-4-phosphate phosphatase activity"/>
    <property type="evidence" value="ECO:0007669"/>
    <property type="project" value="TreeGrafter"/>
</dbReference>
<organism evidence="3 4">
    <name type="scientific">Symbiochloris irregularis</name>
    <dbReference type="NCBI Taxonomy" id="706552"/>
    <lineage>
        <taxon>Eukaryota</taxon>
        <taxon>Viridiplantae</taxon>
        <taxon>Chlorophyta</taxon>
        <taxon>core chlorophytes</taxon>
        <taxon>Trebouxiophyceae</taxon>
        <taxon>Trebouxiales</taxon>
        <taxon>Trebouxiaceae</taxon>
        <taxon>Symbiochloris</taxon>
    </lineage>
</organism>
<feature type="domain" description="SAC" evidence="2">
    <location>
        <begin position="104"/>
        <end position="444"/>
    </location>
</feature>
<reference evidence="3 4" key="1">
    <citation type="journal article" date="2024" name="Nat. Commun.">
        <title>Phylogenomics reveals the evolutionary origins of lichenization in chlorophyte algae.</title>
        <authorList>
            <person name="Puginier C."/>
            <person name="Libourel C."/>
            <person name="Otte J."/>
            <person name="Skaloud P."/>
            <person name="Haon M."/>
            <person name="Grisel S."/>
            <person name="Petersen M."/>
            <person name="Berrin J.G."/>
            <person name="Delaux P.M."/>
            <person name="Dal Grande F."/>
            <person name="Keller J."/>
        </authorList>
    </citation>
    <scope>NUCLEOTIDE SEQUENCE [LARGE SCALE GENOMIC DNA]</scope>
    <source>
        <strain evidence="3 4">SAG 2036</strain>
    </source>
</reference>
<accession>A0AAW1P773</accession>
<keyword evidence="1" id="KW-0472">Membrane</keyword>
<comment type="caution">
    <text evidence="3">The sequence shown here is derived from an EMBL/GenBank/DDBJ whole genome shotgun (WGS) entry which is preliminary data.</text>
</comment>
<dbReference type="GO" id="GO:0046856">
    <property type="term" value="P:phosphatidylinositol dephosphorylation"/>
    <property type="evidence" value="ECO:0007669"/>
    <property type="project" value="TreeGrafter"/>
</dbReference>
<feature type="transmembrane region" description="Helical" evidence="1">
    <location>
        <begin position="512"/>
        <end position="535"/>
    </location>
</feature>